<sequence>MSTPMLNGAGVASTFSKALPLASKDDDLPRPPLSSSTRDDLPLPPPPPPPKINCDIPEGGDLSPDQTLSAARSVPPSPFREALGIPEISSPPESPSFASSSHSPSPQSLSAVDARPKKANPFVDLLETEKTYVDTLSGIIRKVASAWSRSNLPPSQLDSMFRSIEAIFKANRFLLAKLKEIGLNPSSPRAIGDLLMKWIDHLDVPYTNYCQQYLSGFDTWESVQSNPRLPSVLETFSSTNPPTSGSPTWTLDALFALPRSRIKYYQKLYNRLLKNSAKGKSTDQMLVSAVEKLDRLMNIIDERNGMSLPNNSGQPVVEMVDEVVIDTRNVSVPVPEHSTVGLDGPDARLSVGSSARDSSSSGQRSSRETAPTSEGGSPILPSMTVLDIERRLSTNRCMDLFTMKPRNVRLSISTANLPYTREMRLSEDGFIQFTPKSTAQEVIHQRGHIFLLTDLFLVCEWVTPSERISLESEQMDMWLCYPPLAAKHLRVGAIDVDALEITILKKEVLIVRFGSSSRRDFILREFQAVIDAASSLPPPSKQPPPPVPPIPGLSRSSSAQASSEGPPLSLNTAPTPEYQPRSGSGSPRAMSPASAHSSAPRRTFSIEGDNARSNPPSRSMSVVDHGPEPPPYSPERLQSPGLPGDPTASRNAPSSFGPGQVMPPHRSDSSRSAPGAHDGPRPGMAPTSEQIIPPPRGQSAMSPPPQLGMNGMGPPGGQFPPRGNSMPQQPPMGRGPMGPMGPGMQFMGGPPPPGGRPLNGPPMQMQQPPYPPMGPPGPNGPPPMHQQQFDPSPNGMIHKSPSTRSLSSQRGAPNPQGVPPLPHMNPGYPHDQQAFQNPGHLRPMLSSNAFRPGIVSVAPTFVDSEPSPPDSPVEDQPPSGPAESAVTATVKCKVFLKQQHAQWKSLGSAKLTLYEQTARKDKQIVVQQENKDKTMLISTMVLTDGVERVGKTGVAIEISDKGARTGIVYMLQLRNEKAAGNLFDLLIAGSDRGFAH</sequence>
<dbReference type="Proteomes" id="UP000053477">
    <property type="component" value="Unassembled WGS sequence"/>
</dbReference>
<dbReference type="SUPFAM" id="SSF48065">
    <property type="entry name" value="DBL homology domain (DH-domain)"/>
    <property type="match status" value="1"/>
</dbReference>
<dbReference type="InterPro" id="IPR035899">
    <property type="entry name" value="DBL_dom_sf"/>
</dbReference>
<feature type="compositionally biased region" description="Polar residues" evidence="1">
    <location>
        <begin position="800"/>
        <end position="811"/>
    </location>
</feature>
<feature type="region of interest" description="Disordered" evidence="1">
    <location>
        <begin position="534"/>
        <end position="827"/>
    </location>
</feature>
<dbReference type="STRING" id="27342.A0A0H2SSZ8"/>
<keyword evidence="4" id="KW-1185">Reference proteome</keyword>
<dbReference type="InParanoid" id="A0A0H2SSZ8"/>
<evidence type="ECO:0000259" key="2">
    <source>
        <dbReference type="PROSITE" id="PS50010"/>
    </source>
</evidence>
<dbReference type="Gene3D" id="1.20.900.10">
    <property type="entry name" value="Dbl homology (DH) domain"/>
    <property type="match status" value="1"/>
</dbReference>
<feature type="compositionally biased region" description="Polar residues" evidence="1">
    <location>
        <begin position="611"/>
        <end position="620"/>
    </location>
</feature>
<name>A0A0H2SSZ8_9AGAM</name>
<feature type="compositionally biased region" description="Low complexity" evidence="1">
    <location>
        <begin position="95"/>
        <end position="110"/>
    </location>
</feature>
<feature type="compositionally biased region" description="Low complexity" evidence="1">
    <location>
        <begin position="348"/>
        <end position="364"/>
    </location>
</feature>
<feature type="compositionally biased region" description="Low complexity" evidence="1">
    <location>
        <begin position="586"/>
        <end position="602"/>
    </location>
</feature>
<gene>
    <name evidence="3" type="ORF">SCHPADRAFT_934853</name>
</gene>
<evidence type="ECO:0000256" key="1">
    <source>
        <dbReference type="SAM" id="MobiDB-lite"/>
    </source>
</evidence>
<evidence type="ECO:0000313" key="3">
    <source>
        <dbReference type="EMBL" id="KLO20261.1"/>
    </source>
</evidence>
<feature type="compositionally biased region" description="Low complexity" evidence="1">
    <location>
        <begin position="554"/>
        <end position="563"/>
    </location>
</feature>
<reference evidence="3 4" key="1">
    <citation type="submission" date="2015-04" db="EMBL/GenBank/DDBJ databases">
        <title>Complete genome sequence of Schizopora paradoxa KUC8140, a cosmopolitan wood degrader in East Asia.</title>
        <authorList>
            <consortium name="DOE Joint Genome Institute"/>
            <person name="Min B."/>
            <person name="Park H."/>
            <person name="Jang Y."/>
            <person name="Kim J.-J."/>
            <person name="Kim K.H."/>
            <person name="Pangilinan J."/>
            <person name="Lipzen A."/>
            <person name="Riley R."/>
            <person name="Grigoriev I.V."/>
            <person name="Spatafora J.W."/>
            <person name="Choi I.-G."/>
        </authorList>
    </citation>
    <scope>NUCLEOTIDE SEQUENCE [LARGE SCALE GENOMIC DNA]</scope>
    <source>
        <strain evidence="3 4">KUC8140</strain>
    </source>
</reference>
<dbReference type="GO" id="GO:0031267">
    <property type="term" value="F:small GTPase binding"/>
    <property type="evidence" value="ECO:0007669"/>
    <property type="project" value="TreeGrafter"/>
</dbReference>
<feature type="compositionally biased region" description="Pro residues" evidence="1">
    <location>
        <begin position="768"/>
        <end position="784"/>
    </location>
</feature>
<dbReference type="OrthoDB" id="6244550at2759"/>
<feature type="compositionally biased region" description="Pro residues" evidence="1">
    <location>
        <begin position="42"/>
        <end position="51"/>
    </location>
</feature>
<dbReference type="InterPro" id="IPR000219">
    <property type="entry name" value="DH_dom"/>
</dbReference>
<feature type="region of interest" description="Disordered" evidence="1">
    <location>
        <begin position="21"/>
        <end position="114"/>
    </location>
</feature>
<dbReference type="Pfam" id="PF00621">
    <property type="entry name" value="RhoGEF"/>
    <property type="match status" value="1"/>
</dbReference>
<evidence type="ECO:0000313" key="4">
    <source>
        <dbReference type="Proteomes" id="UP000053477"/>
    </source>
</evidence>
<accession>A0A0H2SSZ8</accession>
<dbReference type="SMART" id="SM00325">
    <property type="entry name" value="RhoGEF"/>
    <property type="match status" value="1"/>
</dbReference>
<feature type="region of interest" description="Disordered" evidence="1">
    <location>
        <begin position="334"/>
        <end position="381"/>
    </location>
</feature>
<feature type="region of interest" description="Disordered" evidence="1">
    <location>
        <begin position="859"/>
        <end position="883"/>
    </location>
</feature>
<dbReference type="EMBL" id="KQ085883">
    <property type="protein sequence ID" value="KLO20261.1"/>
    <property type="molecule type" value="Genomic_DNA"/>
</dbReference>
<organism evidence="3 4">
    <name type="scientific">Schizopora paradoxa</name>
    <dbReference type="NCBI Taxonomy" id="27342"/>
    <lineage>
        <taxon>Eukaryota</taxon>
        <taxon>Fungi</taxon>
        <taxon>Dikarya</taxon>
        <taxon>Basidiomycota</taxon>
        <taxon>Agaricomycotina</taxon>
        <taxon>Agaricomycetes</taxon>
        <taxon>Hymenochaetales</taxon>
        <taxon>Schizoporaceae</taxon>
        <taxon>Schizopora</taxon>
    </lineage>
</organism>
<dbReference type="PROSITE" id="PS50010">
    <property type="entry name" value="DH_2"/>
    <property type="match status" value="1"/>
</dbReference>
<proteinExistence type="predicted"/>
<feature type="domain" description="DH" evidence="2">
    <location>
        <begin position="117"/>
        <end position="303"/>
    </location>
</feature>
<feature type="compositionally biased region" description="Low complexity" evidence="1">
    <location>
        <begin position="756"/>
        <end position="767"/>
    </location>
</feature>
<protein>
    <recommendedName>
        <fullName evidence="2">DH domain-containing protein</fullName>
    </recommendedName>
</protein>
<feature type="compositionally biased region" description="Pro residues" evidence="1">
    <location>
        <begin position="536"/>
        <end position="551"/>
    </location>
</feature>
<dbReference type="PANTHER" id="PTHR45924:SF2">
    <property type="entry name" value="FI17866P1"/>
    <property type="match status" value="1"/>
</dbReference>
<dbReference type="PANTHER" id="PTHR45924">
    <property type="entry name" value="FI17866P1"/>
    <property type="match status" value="1"/>
</dbReference>
<dbReference type="GO" id="GO:0005085">
    <property type="term" value="F:guanyl-nucleotide exchange factor activity"/>
    <property type="evidence" value="ECO:0007669"/>
    <property type="project" value="InterPro"/>
</dbReference>
<dbReference type="AlphaFoldDB" id="A0A0H2SSZ8"/>
<feature type="compositionally biased region" description="Pro residues" evidence="1">
    <location>
        <begin position="692"/>
        <end position="706"/>
    </location>
</feature>